<reference evidence="1 2" key="1">
    <citation type="journal article" date="2021" name="Hortic Res">
        <title>High-quality reference genome and annotation aids understanding of berry development for evergreen blueberry (Vaccinium darrowii).</title>
        <authorList>
            <person name="Yu J."/>
            <person name="Hulse-Kemp A.M."/>
            <person name="Babiker E."/>
            <person name="Staton M."/>
        </authorList>
    </citation>
    <scope>NUCLEOTIDE SEQUENCE [LARGE SCALE GENOMIC DNA]</scope>
    <source>
        <strain evidence="2">cv. NJ 8807/NJ 8810</strain>
        <tissue evidence="1">Young leaf</tissue>
    </source>
</reference>
<dbReference type="EMBL" id="CM037159">
    <property type="protein sequence ID" value="KAH7865795.1"/>
    <property type="molecule type" value="Genomic_DNA"/>
</dbReference>
<gene>
    <name evidence="1" type="ORF">Vadar_011239</name>
</gene>
<dbReference type="Proteomes" id="UP000828048">
    <property type="component" value="Chromosome 9"/>
</dbReference>
<sequence>MDNDSANINSLPHELMVDVLSRVASSSFTDLFNSKLCCKDFMGAAEEDGILEQVCLEKFPVIHQWLKSYKLNWFMNRCMASGNPEALYRQGLVEYFTHMRTQSGLENLRRAAEKGHVEATYVYGILLLCLGGQFSKEGLNLLNAMERISTSSHSGGSKLFQGCREKIKGVFRVMWINNQVVDQRISSCRHPNPIVRVIETWDGRCEEEEDGTRVIETWEGHREEEEDGTRCELCKWDRGVEYFTHMRTQSELENLRRATEKGHVKATYIRLRISAWKIEAATMHTPKQSAASTLYIQIMRKLHSQLIQYTNSRCFRNLLRESERTMDNDPANINSLPHELLVDVLSRVASSSFTDLFNSKLWSVDG</sequence>
<proteinExistence type="predicted"/>
<protein>
    <submittedName>
        <fullName evidence="1">Uncharacterized protein</fullName>
    </submittedName>
</protein>
<name>A0ACB7ZJS1_9ERIC</name>
<accession>A0ACB7ZJS1</accession>
<evidence type="ECO:0000313" key="2">
    <source>
        <dbReference type="Proteomes" id="UP000828048"/>
    </source>
</evidence>
<evidence type="ECO:0000313" key="1">
    <source>
        <dbReference type="EMBL" id="KAH7865795.1"/>
    </source>
</evidence>
<keyword evidence="2" id="KW-1185">Reference proteome</keyword>
<organism evidence="1 2">
    <name type="scientific">Vaccinium darrowii</name>
    <dbReference type="NCBI Taxonomy" id="229202"/>
    <lineage>
        <taxon>Eukaryota</taxon>
        <taxon>Viridiplantae</taxon>
        <taxon>Streptophyta</taxon>
        <taxon>Embryophyta</taxon>
        <taxon>Tracheophyta</taxon>
        <taxon>Spermatophyta</taxon>
        <taxon>Magnoliopsida</taxon>
        <taxon>eudicotyledons</taxon>
        <taxon>Gunneridae</taxon>
        <taxon>Pentapetalae</taxon>
        <taxon>asterids</taxon>
        <taxon>Ericales</taxon>
        <taxon>Ericaceae</taxon>
        <taxon>Vaccinioideae</taxon>
        <taxon>Vaccinieae</taxon>
        <taxon>Vaccinium</taxon>
    </lineage>
</organism>
<comment type="caution">
    <text evidence="1">The sequence shown here is derived from an EMBL/GenBank/DDBJ whole genome shotgun (WGS) entry which is preliminary data.</text>
</comment>